<evidence type="ECO:0000313" key="8">
    <source>
        <dbReference type="EMBL" id="MFC6424364.1"/>
    </source>
</evidence>
<dbReference type="Pfam" id="PF13515">
    <property type="entry name" value="FUSC_2"/>
    <property type="match status" value="1"/>
</dbReference>
<dbReference type="Proteomes" id="UP001596305">
    <property type="component" value="Unassembled WGS sequence"/>
</dbReference>
<feature type="domain" description="Integral membrane bound transporter" evidence="7">
    <location>
        <begin position="315"/>
        <end position="437"/>
    </location>
</feature>
<accession>A0ABW1X9G6</accession>
<evidence type="ECO:0000256" key="4">
    <source>
        <dbReference type="ARBA" id="ARBA00023136"/>
    </source>
</evidence>
<name>A0ABW1X9G6_9CELL</name>
<feature type="compositionally biased region" description="Low complexity" evidence="5">
    <location>
        <begin position="13"/>
        <end position="30"/>
    </location>
</feature>
<keyword evidence="9" id="KW-1185">Reference proteome</keyword>
<evidence type="ECO:0000256" key="3">
    <source>
        <dbReference type="ARBA" id="ARBA00022989"/>
    </source>
</evidence>
<comment type="subcellular location">
    <subcellularLocation>
        <location evidence="1">Membrane</location>
        <topology evidence="1">Multi-pass membrane protein</topology>
    </subcellularLocation>
</comment>
<protein>
    <submittedName>
        <fullName evidence="8">FUSC family protein</fullName>
    </submittedName>
</protein>
<feature type="region of interest" description="Disordered" evidence="5">
    <location>
        <begin position="1"/>
        <end position="38"/>
    </location>
</feature>
<feature type="transmembrane region" description="Helical" evidence="6">
    <location>
        <begin position="109"/>
        <end position="131"/>
    </location>
</feature>
<feature type="transmembrane region" description="Helical" evidence="6">
    <location>
        <begin position="137"/>
        <end position="157"/>
    </location>
</feature>
<keyword evidence="4 6" id="KW-0472">Membrane</keyword>
<feature type="transmembrane region" description="Helical" evidence="6">
    <location>
        <begin position="425"/>
        <end position="444"/>
    </location>
</feature>
<evidence type="ECO:0000256" key="2">
    <source>
        <dbReference type="ARBA" id="ARBA00022692"/>
    </source>
</evidence>
<dbReference type="EMBL" id="JBHSTM010000004">
    <property type="protein sequence ID" value="MFC6424364.1"/>
    <property type="molecule type" value="Genomic_DNA"/>
</dbReference>
<keyword evidence="3 6" id="KW-1133">Transmembrane helix</keyword>
<proteinExistence type="predicted"/>
<keyword evidence="2 6" id="KW-0812">Transmembrane</keyword>
<feature type="transmembrane region" description="Helical" evidence="6">
    <location>
        <begin position="308"/>
        <end position="329"/>
    </location>
</feature>
<evidence type="ECO:0000256" key="6">
    <source>
        <dbReference type="SAM" id="Phobius"/>
    </source>
</evidence>
<evidence type="ECO:0000256" key="5">
    <source>
        <dbReference type="SAM" id="MobiDB-lite"/>
    </source>
</evidence>
<sequence>MPPSPPLAPPSTPTTTAPQQAPTTRPTTTAHRSQVRTAAREVLDPAHLRAALRLTSVDATLVAALLCGASVAITLVIAATSGHQDLAGFAALGALTSLYGRFDPYRRRAALLASVGAIMVGSILLTTAVAAAGAPTWVALAVVALLAGGMTALCQLLRTGPPGATIVVFAAGAGLAGAPTFADLAPRGLAGLLGVGVAWVVCVAGFVLRPSGPARLAVRRATLAAEAAALAPDDRSAVGRGRDAVALARTVLADDASHRRTRATALRLADELSGAAGTPADLPPRLSLRATARESLAGAGWRLRSVRVTLAAAAAAVVAHVAGFGHPAWAAMGATATLQGTTTQHAVVRALQRALGTVAGALIAWPLLDLHLGFWATAALVVGLQVVTEIVVGRHYGLAMLTITPMALLMTSLGGSSEGIALDRALDTAVGAVVGVLAVVLVHARRRPARRDAASAAA</sequence>
<feature type="transmembrane region" description="Helical" evidence="6">
    <location>
        <begin position="396"/>
        <end position="413"/>
    </location>
</feature>
<feature type="transmembrane region" description="Helical" evidence="6">
    <location>
        <begin position="363"/>
        <end position="384"/>
    </location>
</feature>
<feature type="transmembrane region" description="Helical" evidence="6">
    <location>
        <begin position="59"/>
        <end position="80"/>
    </location>
</feature>
<dbReference type="RefSeq" id="WP_343903942.1">
    <property type="nucleotide sequence ID" value="NZ_BAAAIY010000011.1"/>
</dbReference>
<evidence type="ECO:0000259" key="7">
    <source>
        <dbReference type="Pfam" id="PF13515"/>
    </source>
</evidence>
<feature type="transmembrane region" description="Helical" evidence="6">
    <location>
        <begin position="164"/>
        <end position="182"/>
    </location>
</feature>
<comment type="caution">
    <text evidence="8">The sequence shown here is derived from an EMBL/GenBank/DDBJ whole genome shotgun (WGS) entry which is preliminary data.</text>
</comment>
<evidence type="ECO:0000313" key="9">
    <source>
        <dbReference type="Proteomes" id="UP001596305"/>
    </source>
</evidence>
<evidence type="ECO:0000256" key="1">
    <source>
        <dbReference type="ARBA" id="ARBA00004141"/>
    </source>
</evidence>
<organism evidence="8 9">
    <name type="scientific">Oerskovia paurometabola</name>
    <dbReference type="NCBI Taxonomy" id="162170"/>
    <lineage>
        <taxon>Bacteria</taxon>
        <taxon>Bacillati</taxon>
        <taxon>Actinomycetota</taxon>
        <taxon>Actinomycetes</taxon>
        <taxon>Micrococcales</taxon>
        <taxon>Cellulomonadaceae</taxon>
        <taxon>Oerskovia</taxon>
    </lineage>
</organism>
<dbReference type="InterPro" id="IPR049453">
    <property type="entry name" value="Memb_transporter_dom"/>
</dbReference>
<feature type="transmembrane region" description="Helical" evidence="6">
    <location>
        <begin position="188"/>
        <end position="208"/>
    </location>
</feature>
<feature type="compositionally biased region" description="Pro residues" evidence="5">
    <location>
        <begin position="1"/>
        <end position="12"/>
    </location>
</feature>
<reference evidence="9" key="1">
    <citation type="journal article" date="2019" name="Int. J. Syst. Evol. Microbiol.">
        <title>The Global Catalogue of Microorganisms (GCM) 10K type strain sequencing project: providing services to taxonomists for standard genome sequencing and annotation.</title>
        <authorList>
            <consortium name="The Broad Institute Genomics Platform"/>
            <consortium name="The Broad Institute Genome Sequencing Center for Infectious Disease"/>
            <person name="Wu L."/>
            <person name="Ma J."/>
        </authorList>
    </citation>
    <scope>NUCLEOTIDE SEQUENCE [LARGE SCALE GENOMIC DNA]</scope>
    <source>
        <strain evidence="9">CCUG 47105</strain>
    </source>
</reference>
<gene>
    <name evidence="8" type="ORF">ACFP71_05975</name>
</gene>